<proteinExistence type="predicted"/>
<evidence type="ECO:0000313" key="1">
    <source>
        <dbReference type="EMBL" id="SDH88927.1"/>
    </source>
</evidence>
<reference evidence="2" key="1">
    <citation type="submission" date="2016-10" db="EMBL/GenBank/DDBJ databases">
        <authorList>
            <person name="Varghese N."/>
            <person name="Submissions S."/>
        </authorList>
    </citation>
    <scope>NUCLEOTIDE SEQUENCE [LARGE SCALE GENOMIC DNA]</scope>
    <source>
        <strain evidence="2">DSM 23313</strain>
    </source>
</reference>
<protein>
    <submittedName>
        <fullName evidence="1">Uncharacterized protein</fullName>
    </submittedName>
</protein>
<evidence type="ECO:0000313" key="2">
    <source>
        <dbReference type="Proteomes" id="UP000243588"/>
    </source>
</evidence>
<keyword evidence="2" id="KW-1185">Reference proteome</keyword>
<dbReference type="EMBL" id="FNDQ01000022">
    <property type="protein sequence ID" value="SDH88927.1"/>
    <property type="molecule type" value="Genomic_DNA"/>
</dbReference>
<sequence>MNIDEAYFYFSSEKKIALYLHLRYFENGK</sequence>
<name>A0A1G8G3L2_9FLAO</name>
<dbReference type="Proteomes" id="UP000243588">
    <property type="component" value="Unassembled WGS sequence"/>
</dbReference>
<dbReference type="AlphaFoldDB" id="A0A1G8G3L2"/>
<accession>A0A1G8G3L2</accession>
<organism evidence="1 2">
    <name type="scientific">Myroides phaeus</name>
    <dbReference type="NCBI Taxonomy" id="702745"/>
    <lineage>
        <taxon>Bacteria</taxon>
        <taxon>Pseudomonadati</taxon>
        <taxon>Bacteroidota</taxon>
        <taxon>Flavobacteriia</taxon>
        <taxon>Flavobacteriales</taxon>
        <taxon>Flavobacteriaceae</taxon>
        <taxon>Myroides</taxon>
    </lineage>
</organism>
<gene>
    <name evidence="1" type="ORF">SAMN05421818_12219</name>
</gene>